<proteinExistence type="predicted"/>
<protein>
    <submittedName>
        <fullName evidence="1">Uncharacterized protein</fullName>
    </submittedName>
</protein>
<comment type="caution">
    <text evidence="1">The sequence shown here is derived from an EMBL/GenBank/DDBJ whole genome shotgun (WGS) entry which is preliminary data.</text>
</comment>
<dbReference type="EMBL" id="LWCS01000032">
    <property type="protein sequence ID" value="OAN36799.1"/>
    <property type="molecule type" value="Genomic_DNA"/>
</dbReference>
<organism evidence="1 2">
    <name type="scientific">Mycolicibacterium iranicum</name>
    <name type="common">Mycobacterium iranicum</name>
    <dbReference type="NCBI Taxonomy" id="912594"/>
    <lineage>
        <taxon>Bacteria</taxon>
        <taxon>Bacillati</taxon>
        <taxon>Actinomycetota</taxon>
        <taxon>Actinomycetes</taxon>
        <taxon>Mycobacteriales</taxon>
        <taxon>Mycobacteriaceae</taxon>
        <taxon>Mycolicibacterium</taxon>
    </lineage>
</organism>
<evidence type="ECO:0000313" key="2">
    <source>
        <dbReference type="Proteomes" id="UP000078396"/>
    </source>
</evidence>
<name>A0A178LS36_MYCIR</name>
<evidence type="ECO:0000313" key="1">
    <source>
        <dbReference type="EMBL" id="OAN36799.1"/>
    </source>
</evidence>
<gene>
    <name evidence="1" type="ORF">A4X20_06290</name>
</gene>
<reference evidence="1 2" key="1">
    <citation type="submission" date="2016-04" db="EMBL/GenBank/DDBJ databases">
        <title>Draft Genome Sequences of Staphylococcus capitis Strain H36, S. capitis Strain H65, S. cohnii Strain H62, S. hominis Strain H69, Mycobacterium iranicum Strain H39, Plantibacter sp. Strain H53, Pseudomonas oryzihabitans Strain H72, and Microbacterium sp. Strain H83, isolated from residential settings.</title>
        <authorList>
            <person name="Lymperopoulou D."/>
            <person name="Adams R.I."/>
            <person name="Lindow S."/>
            <person name="Coil D.A."/>
            <person name="Jospin G."/>
            <person name="Eisen J.A."/>
        </authorList>
    </citation>
    <scope>NUCLEOTIDE SEQUENCE [LARGE SCALE GENOMIC DNA]</scope>
    <source>
        <strain evidence="1 2">H39</strain>
    </source>
</reference>
<accession>A0A178LS36</accession>
<sequence length="63" mass="7064">MDDCEVFGRIVWPVDAVTNIGRRGQCLEAMEKSRRHVEMPETLVVQPKRLLYTECGGSGANVD</sequence>
<dbReference type="Proteomes" id="UP000078396">
    <property type="component" value="Unassembled WGS sequence"/>
</dbReference>
<dbReference type="AlphaFoldDB" id="A0A178LS36"/>